<feature type="repeat" description="WD" evidence="6">
    <location>
        <begin position="522"/>
        <end position="563"/>
    </location>
</feature>
<dbReference type="Pfam" id="PF00069">
    <property type="entry name" value="Pkinase"/>
    <property type="match status" value="1"/>
</dbReference>
<dbReference type="InterPro" id="IPR011009">
    <property type="entry name" value="Kinase-like_dom_sf"/>
</dbReference>
<reference evidence="8" key="1">
    <citation type="submission" date="2020-10" db="EMBL/GenBank/DDBJ databases">
        <title>Taxonomic study of unclassified bacteria belonging to the class Ktedonobacteria.</title>
        <authorList>
            <person name="Yabe S."/>
            <person name="Wang C.M."/>
            <person name="Zheng Y."/>
            <person name="Sakai Y."/>
            <person name="Cavaletti L."/>
            <person name="Monciardini P."/>
            <person name="Donadio S."/>
        </authorList>
    </citation>
    <scope>NUCLEOTIDE SEQUENCE</scope>
    <source>
        <strain evidence="8">SOSP1-1</strain>
    </source>
</reference>
<keyword evidence="6" id="KW-0853">WD repeat</keyword>
<dbReference type="SUPFAM" id="SSF82171">
    <property type="entry name" value="DPP6 N-terminal domain-like"/>
    <property type="match status" value="1"/>
</dbReference>
<keyword evidence="9" id="KW-1185">Reference proteome</keyword>
<keyword evidence="5" id="KW-0067">ATP-binding</keyword>
<evidence type="ECO:0000313" key="9">
    <source>
        <dbReference type="Proteomes" id="UP000612362"/>
    </source>
</evidence>
<keyword evidence="3" id="KW-0547">Nucleotide-binding</keyword>
<evidence type="ECO:0000256" key="3">
    <source>
        <dbReference type="ARBA" id="ARBA00022741"/>
    </source>
</evidence>
<dbReference type="Gene3D" id="2.130.10.10">
    <property type="entry name" value="YVTN repeat-like/Quinoprotein amine dehydrogenase"/>
    <property type="match status" value="2"/>
</dbReference>
<evidence type="ECO:0000256" key="2">
    <source>
        <dbReference type="ARBA" id="ARBA00022679"/>
    </source>
</evidence>
<dbReference type="Proteomes" id="UP000612362">
    <property type="component" value="Unassembled WGS sequence"/>
</dbReference>
<dbReference type="PROSITE" id="PS50011">
    <property type="entry name" value="PROTEIN_KINASE_DOM"/>
    <property type="match status" value="1"/>
</dbReference>
<dbReference type="PANTHER" id="PTHR24350">
    <property type="entry name" value="SERINE/THREONINE-PROTEIN KINASE IAL-RELATED"/>
    <property type="match status" value="1"/>
</dbReference>
<evidence type="ECO:0000256" key="1">
    <source>
        <dbReference type="ARBA" id="ARBA00022527"/>
    </source>
</evidence>
<dbReference type="CDD" id="cd14014">
    <property type="entry name" value="STKc_PknB_like"/>
    <property type="match status" value="1"/>
</dbReference>
<name>A0A8J3HWL3_9CHLR</name>
<dbReference type="SUPFAM" id="SSF56112">
    <property type="entry name" value="Protein kinase-like (PK-like)"/>
    <property type="match status" value="1"/>
</dbReference>
<proteinExistence type="predicted"/>
<dbReference type="GO" id="GO:0004674">
    <property type="term" value="F:protein serine/threonine kinase activity"/>
    <property type="evidence" value="ECO:0007669"/>
    <property type="project" value="UniProtKB-KW"/>
</dbReference>
<protein>
    <recommendedName>
        <fullName evidence="7">Protein kinase domain-containing protein</fullName>
    </recommendedName>
</protein>
<keyword evidence="4" id="KW-0418">Kinase</keyword>
<sequence length="666" mass="72563">MLVRLDHPGIIRVLEFGIDEQGEATYLAMQYAAQGTVRQRYPRGSRLPLTVVRAYIESIASALYYAHERKIVHRDVKPENLLLSKEGKVLLSDFGIAVVASSARLGSNVENVAGTLSYIAPEQLQGSPCTASDQYALGIVIYEWLCGRTPFRGSSTEIMAKHLFATPPSLRKLISNMPEELEQVIIRALAKQPNARFASVKAFADAFLWASEGISEWNVADGGAEDDDAAHIDYGTVFGQSFTDISSTPPSSAHPPVNAPQQAALMSQKTLTLEARDKPRPTRRALLAGGAGLAAALGAGSVGGLWYWHGISASSTKNPPKSEPPTKPPLTGDMVYVYRRARQSVDEALWLPNSKRVLTLLDNSDIYVWDAESGAHEQLIFPGPKYRGEVVLKENSPVGLSPDGTQLALVTTDGVLIGSLGADTYDTLTNPEYLIALWWAPRGSMLAVLSEQGFELWDTQARKKVYVSDSDLLSSILNNPKRICWSPDGRSIASMTTIVTVDDSVIIWSAEAGSYGERIAALERVGSSVQALAWSPDGKQLVISQTRESLQVWDIASRAPAFTCEQGGLGPEIISWSPNGDYVLGAASSSQNNGLKKDTNLYVWRMRKSQEHRPGSLLKTYKGHQQTILTASWSSDSRYIISGSGRGEYPDNQVIDASARIWRVPI</sequence>
<evidence type="ECO:0000313" key="8">
    <source>
        <dbReference type="EMBL" id="GHO42360.1"/>
    </source>
</evidence>
<evidence type="ECO:0000256" key="5">
    <source>
        <dbReference type="ARBA" id="ARBA00022840"/>
    </source>
</evidence>
<dbReference type="Gene3D" id="1.10.510.10">
    <property type="entry name" value="Transferase(Phosphotransferase) domain 1"/>
    <property type="match status" value="1"/>
</dbReference>
<keyword evidence="1" id="KW-0723">Serine/threonine-protein kinase</keyword>
<dbReference type="InterPro" id="IPR000719">
    <property type="entry name" value="Prot_kinase_dom"/>
</dbReference>
<dbReference type="InterPro" id="IPR001680">
    <property type="entry name" value="WD40_rpt"/>
</dbReference>
<organism evidence="8 9">
    <name type="scientific">Ktedonospora formicarum</name>
    <dbReference type="NCBI Taxonomy" id="2778364"/>
    <lineage>
        <taxon>Bacteria</taxon>
        <taxon>Bacillati</taxon>
        <taxon>Chloroflexota</taxon>
        <taxon>Ktedonobacteria</taxon>
        <taxon>Ktedonobacterales</taxon>
        <taxon>Ktedonobacteraceae</taxon>
        <taxon>Ktedonospora</taxon>
    </lineage>
</organism>
<dbReference type="SMART" id="SM00320">
    <property type="entry name" value="WD40"/>
    <property type="match status" value="4"/>
</dbReference>
<feature type="domain" description="Protein kinase" evidence="7">
    <location>
        <begin position="1"/>
        <end position="208"/>
    </location>
</feature>
<dbReference type="SMART" id="SM00220">
    <property type="entry name" value="S_TKc"/>
    <property type="match status" value="1"/>
</dbReference>
<dbReference type="InterPro" id="IPR008271">
    <property type="entry name" value="Ser/Thr_kinase_AS"/>
</dbReference>
<evidence type="ECO:0000256" key="4">
    <source>
        <dbReference type="ARBA" id="ARBA00022777"/>
    </source>
</evidence>
<dbReference type="Pfam" id="PF00400">
    <property type="entry name" value="WD40"/>
    <property type="match status" value="1"/>
</dbReference>
<dbReference type="Pfam" id="PF07676">
    <property type="entry name" value="PD40"/>
    <property type="match status" value="1"/>
</dbReference>
<dbReference type="InterPro" id="IPR030616">
    <property type="entry name" value="Aur-like"/>
</dbReference>
<dbReference type="PROSITE" id="PS00108">
    <property type="entry name" value="PROTEIN_KINASE_ST"/>
    <property type="match status" value="1"/>
</dbReference>
<dbReference type="InterPro" id="IPR015943">
    <property type="entry name" value="WD40/YVTN_repeat-like_dom_sf"/>
</dbReference>
<keyword evidence="2" id="KW-0808">Transferase</keyword>
<dbReference type="GO" id="GO:0005524">
    <property type="term" value="F:ATP binding"/>
    <property type="evidence" value="ECO:0007669"/>
    <property type="project" value="UniProtKB-KW"/>
</dbReference>
<evidence type="ECO:0000256" key="6">
    <source>
        <dbReference type="PROSITE-ProRule" id="PRU00221"/>
    </source>
</evidence>
<evidence type="ECO:0000259" key="7">
    <source>
        <dbReference type="PROSITE" id="PS50011"/>
    </source>
</evidence>
<accession>A0A8J3HWL3</accession>
<dbReference type="PROSITE" id="PS50082">
    <property type="entry name" value="WD_REPEATS_2"/>
    <property type="match status" value="1"/>
</dbReference>
<dbReference type="InterPro" id="IPR011659">
    <property type="entry name" value="WD40"/>
</dbReference>
<comment type="caution">
    <text evidence="8">The sequence shown here is derived from an EMBL/GenBank/DDBJ whole genome shotgun (WGS) entry which is preliminary data.</text>
</comment>
<gene>
    <name evidence="8" type="ORF">KSX_05230</name>
</gene>
<dbReference type="EMBL" id="BNJF01000001">
    <property type="protein sequence ID" value="GHO42360.1"/>
    <property type="molecule type" value="Genomic_DNA"/>
</dbReference>
<dbReference type="AlphaFoldDB" id="A0A8J3HWL3"/>